<reference evidence="1 2" key="1">
    <citation type="submission" date="2019-11" db="EMBL/GenBank/DDBJ databases">
        <authorList>
            <person name="Lozano-Solano D."/>
            <person name="Solano-Castaneda C."/>
            <person name="Acosta-Hoyos A."/>
        </authorList>
    </citation>
    <scope>NUCLEOTIDE SEQUENCE [LARGE SCALE GENOMIC DNA]</scope>
</reference>
<protein>
    <submittedName>
        <fullName evidence="1">Uncharacterized protein</fullName>
    </submittedName>
</protein>
<accession>A0A7L4XWL5</accession>
<name>A0A7L4XWL5_9CAUD</name>
<dbReference type="KEGG" id="vg:77949925"/>
<evidence type="ECO:0000313" key="1">
    <source>
        <dbReference type="EMBL" id="QGZ13787.1"/>
    </source>
</evidence>
<keyword evidence="2" id="KW-1185">Reference proteome</keyword>
<dbReference type="Proteomes" id="UP000516521">
    <property type="component" value="Segment"/>
</dbReference>
<sequence length="56" mass="6405">MFPVTLEDTEGNVLTVNPPCYGFLQLRNYNGGVDEDDDEDEYFDPNMYEATHGWGL</sequence>
<proteinExistence type="predicted"/>
<organism evidence="1 2">
    <name type="scientific">Escherichia phage vB_EcoP_EcoN5</name>
    <dbReference type="NCBI Taxonomy" id="2686238"/>
    <lineage>
        <taxon>Viruses</taxon>
        <taxon>Duplodnaviria</taxon>
        <taxon>Heunggongvirae</taxon>
        <taxon>Uroviricota</taxon>
        <taxon>Caudoviricetes</taxon>
        <taxon>Mktvariviridae</taxon>
        <taxon>Gordonclarkvirinae</taxon>
        <taxon>Kuravirus</taxon>
        <taxon>Kuravirus EcoN5</taxon>
    </lineage>
</organism>
<dbReference type="EMBL" id="MN715356">
    <property type="protein sequence ID" value="QGZ13787.1"/>
    <property type="molecule type" value="Genomic_DNA"/>
</dbReference>
<evidence type="ECO:0000313" key="2">
    <source>
        <dbReference type="Proteomes" id="UP000516521"/>
    </source>
</evidence>
<dbReference type="GeneID" id="77949925"/>
<dbReference type="RefSeq" id="YP_010673626.1">
    <property type="nucleotide sequence ID" value="NC_070986.1"/>
</dbReference>